<dbReference type="SUPFAM" id="SSF54593">
    <property type="entry name" value="Glyoxalase/Bleomycin resistance protein/Dihydroxybiphenyl dioxygenase"/>
    <property type="match status" value="2"/>
</dbReference>
<organism evidence="2 3">
    <name type="scientific">Pigmentiphaga humi</name>
    <dbReference type="NCBI Taxonomy" id="2478468"/>
    <lineage>
        <taxon>Bacteria</taxon>
        <taxon>Pseudomonadati</taxon>
        <taxon>Pseudomonadota</taxon>
        <taxon>Betaproteobacteria</taxon>
        <taxon>Burkholderiales</taxon>
        <taxon>Alcaligenaceae</taxon>
        <taxon>Pigmentiphaga</taxon>
    </lineage>
</organism>
<dbReference type="InterPro" id="IPR029068">
    <property type="entry name" value="Glyas_Bleomycin-R_OHBP_Dase"/>
</dbReference>
<dbReference type="Gene3D" id="3.10.180.10">
    <property type="entry name" value="2,3-Dihydroxybiphenyl 1,2-Dioxygenase, domain 1"/>
    <property type="match status" value="2"/>
</dbReference>
<evidence type="ECO:0000259" key="1">
    <source>
        <dbReference type="PROSITE" id="PS51819"/>
    </source>
</evidence>
<dbReference type="OrthoDB" id="9797663at2"/>
<dbReference type="GO" id="GO:0018583">
    <property type="term" value="F:biphenyl-2,3-diol 1,2-dioxygenase activity"/>
    <property type="evidence" value="ECO:0007669"/>
    <property type="project" value="UniProtKB-EC"/>
</dbReference>
<dbReference type="PANTHER" id="PTHR21366">
    <property type="entry name" value="GLYOXALASE FAMILY PROTEIN"/>
    <property type="match status" value="1"/>
</dbReference>
<dbReference type="Pfam" id="PF00903">
    <property type="entry name" value="Glyoxalase"/>
    <property type="match status" value="2"/>
</dbReference>
<dbReference type="AlphaFoldDB" id="A0A3P4B5U6"/>
<feature type="domain" description="VOC" evidence="1">
    <location>
        <begin position="235"/>
        <end position="360"/>
    </location>
</feature>
<evidence type="ECO:0000313" key="2">
    <source>
        <dbReference type="EMBL" id="VCU71038.1"/>
    </source>
</evidence>
<dbReference type="InterPro" id="IPR004360">
    <property type="entry name" value="Glyas_Fos-R_dOase_dom"/>
</dbReference>
<proteinExistence type="predicted"/>
<feature type="domain" description="VOC" evidence="1">
    <location>
        <begin position="21"/>
        <end position="161"/>
    </location>
</feature>
<dbReference type="EC" id="1.13.11.39" evidence="2"/>
<keyword evidence="2" id="KW-0560">Oxidoreductase</keyword>
<evidence type="ECO:0000313" key="3">
    <source>
        <dbReference type="Proteomes" id="UP000277294"/>
    </source>
</evidence>
<keyword evidence="2" id="KW-0223">Dioxygenase</keyword>
<protein>
    <submittedName>
        <fullName evidence="2">Biphenyl-2,3-diol 1,2-dioxygenase</fullName>
        <ecNumber evidence="2">1.13.11.39</ecNumber>
    </submittedName>
</protein>
<gene>
    <name evidence="2" type="primary">bphC_4</name>
    <name evidence="2" type="ORF">PIGHUM_03118</name>
</gene>
<dbReference type="RefSeq" id="WP_124080502.1">
    <property type="nucleotide sequence ID" value="NZ_UWPJ01000024.1"/>
</dbReference>
<dbReference type="EMBL" id="UWPJ01000024">
    <property type="protein sequence ID" value="VCU71038.1"/>
    <property type="molecule type" value="Genomic_DNA"/>
</dbReference>
<dbReference type="InterPro" id="IPR050383">
    <property type="entry name" value="GlyoxalaseI/FosfomycinResist"/>
</dbReference>
<name>A0A3P4B5U6_9BURK</name>
<reference evidence="2 3" key="1">
    <citation type="submission" date="2018-10" db="EMBL/GenBank/DDBJ databases">
        <authorList>
            <person name="Criscuolo A."/>
        </authorList>
    </citation>
    <scope>NUCLEOTIDE SEQUENCE [LARGE SCALE GENOMIC DNA]</scope>
    <source>
        <strain evidence="2">DnA1</strain>
    </source>
</reference>
<dbReference type="Proteomes" id="UP000277294">
    <property type="component" value="Unassembled WGS sequence"/>
</dbReference>
<dbReference type="InterPro" id="IPR037523">
    <property type="entry name" value="VOC_core"/>
</dbReference>
<sequence length="404" mass="45141">MQADLFDVGGVQFPRPFRIRRLGHFGINVLDPAAAVDFYCRLLGFRISDQIDFGARLPQETRDRYGPGNGYFLRHGTEHHSFVLFPRRVVDVLNPHYRSCPDNPTNQITWQVGSLREVVQGFDWFKATGRKVLRAGRDVPGSNWHFYPPDPDGHVNELFYGIEQVGWSGRSKPVQVHQLRHDRPPSLPHRSEYAEINEALAAGMPLDAGVRAEECGPEIHDVDGVLLARPFKVVRIGPVRLFVKDLAQAVAFYRDTLGLQVTEEVVYAGHRCVFLRANTEHHSIALYPAGLRAELGLADGSSLMSFGLQLGSYAQLKRSLEFLAAEGVAIRSLPGELFPGIDYQAFAVDPDGHLIQLYYRMDQIGWDGRPRPRGGAAPEPARWPEVVPASSDVYQGEVFLGPLN</sequence>
<keyword evidence="3" id="KW-1185">Reference proteome</keyword>
<accession>A0A3P4B5U6</accession>
<dbReference type="PROSITE" id="PS51819">
    <property type="entry name" value="VOC"/>
    <property type="match status" value="2"/>
</dbReference>